<dbReference type="eggNOG" id="KOG0626">
    <property type="taxonomic scope" value="Eukaryota"/>
</dbReference>
<dbReference type="Gene3D" id="3.20.20.80">
    <property type="entry name" value="Glycosidases"/>
    <property type="match status" value="1"/>
</dbReference>
<sequence length="190" mass="22001">MEHDLFLVDRRNDKIIINSHTSGGTGVRTSVMVYDTIDSICDPWLDKSRYAANEPNLNTTIPCYLTDSLANLTTERNGISIGPQIGFILLIYIKEKYNSPLIYVTENGKLQQSSINIVHHTHISYTSINDPALNDIDRINYYHDHLSIGVNVKGYFVWSLLDNIEWDYNNNLKRYQKLSAQWFKNFLKRL</sequence>
<dbReference type="AlphaFoldDB" id="G7KE10"/>
<dbReference type="HOGENOM" id="CLU_1430010_0_0_1"/>
<evidence type="ECO:0000313" key="5">
    <source>
        <dbReference type="Proteomes" id="UP000002051"/>
    </source>
</evidence>
<keyword evidence="3" id="KW-0378">Hydrolase</keyword>
<dbReference type="SUPFAM" id="SSF51445">
    <property type="entry name" value="(Trans)glycosidases"/>
    <property type="match status" value="1"/>
</dbReference>
<dbReference type="PRINTS" id="PR00131">
    <property type="entry name" value="GLHYDRLASE1"/>
</dbReference>
<dbReference type="PaxDb" id="3880-AES98501"/>
<dbReference type="GO" id="GO:0004553">
    <property type="term" value="F:hydrolase activity, hydrolyzing O-glycosyl compounds"/>
    <property type="evidence" value="ECO:0007669"/>
    <property type="project" value="InterPro"/>
</dbReference>
<dbReference type="EnsemblPlants" id="AES98501">
    <property type="protein sequence ID" value="AES98501"/>
    <property type="gene ID" value="MTR_5g069350"/>
</dbReference>
<evidence type="ECO:0000313" key="4">
    <source>
        <dbReference type="EnsemblPlants" id="AES98501"/>
    </source>
</evidence>
<dbReference type="Proteomes" id="UP000002051">
    <property type="component" value="Chromosome 5"/>
</dbReference>
<dbReference type="STRING" id="3880.G7KE10"/>
<dbReference type="InterPro" id="IPR017853">
    <property type="entry name" value="GH"/>
</dbReference>
<reference evidence="3 5" key="2">
    <citation type="journal article" date="2014" name="BMC Genomics">
        <title>An improved genome release (version Mt4.0) for the model legume Medicago truncatula.</title>
        <authorList>
            <person name="Tang H."/>
            <person name="Krishnakumar V."/>
            <person name="Bidwell S."/>
            <person name="Rosen B."/>
            <person name="Chan A."/>
            <person name="Zhou S."/>
            <person name="Gentzbittel L."/>
            <person name="Childs K.L."/>
            <person name="Yandell M."/>
            <person name="Gundlach H."/>
            <person name="Mayer K.F."/>
            <person name="Schwartz D.C."/>
            <person name="Town C.D."/>
        </authorList>
    </citation>
    <scope>GENOME REANNOTATION</scope>
    <source>
        <strain evidence="4 5">cv. Jemalong A17</strain>
    </source>
</reference>
<comment type="similarity">
    <text evidence="1 2">Belongs to the glycosyl hydrolase 1 family.</text>
</comment>
<evidence type="ECO:0000256" key="2">
    <source>
        <dbReference type="RuleBase" id="RU003690"/>
    </source>
</evidence>
<evidence type="ECO:0000256" key="1">
    <source>
        <dbReference type="ARBA" id="ARBA00010838"/>
    </source>
</evidence>
<organism evidence="3 5">
    <name type="scientific">Medicago truncatula</name>
    <name type="common">Barrel medic</name>
    <name type="synonym">Medicago tribuloides</name>
    <dbReference type="NCBI Taxonomy" id="3880"/>
    <lineage>
        <taxon>Eukaryota</taxon>
        <taxon>Viridiplantae</taxon>
        <taxon>Streptophyta</taxon>
        <taxon>Embryophyta</taxon>
        <taxon>Tracheophyta</taxon>
        <taxon>Spermatophyta</taxon>
        <taxon>Magnoliopsida</taxon>
        <taxon>eudicotyledons</taxon>
        <taxon>Gunneridae</taxon>
        <taxon>Pentapetalae</taxon>
        <taxon>rosids</taxon>
        <taxon>fabids</taxon>
        <taxon>Fabales</taxon>
        <taxon>Fabaceae</taxon>
        <taxon>Papilionoideae</taxon>
        <taxon>50 kb inversion clade</taxon>
        <taxon>NPAAA clade</taxon>
        <taxon>Hologalegina</taxon>
        <taxon>IRL clade</taxon>
        <taxon>Trifolieae</taxon>
        <taxon>Medicago</taxon>
    </lineage>
</organism>
<accession>G7KE10</accession>
<dbReference type="GO" id="GO:0005975">
    <property type="term" value="P:carbohydrate metabolic process"/>
    <property type="evidence" value="ECO:0007669"/>
    <property type="project" value="InterPro"/>
</dbReference>
<dbReference type="InterPro" id="IPR001360">
    <property type="entry name" value="Glyco_hydro_1"/>
</dbReference>
<dbReference type="PANTHER" id="PTHR10353:SF331">
    <property type="entry name" value="GLYCOSIDE HYDROLASE FAMILY 1 PROTEIN"/>
    <property type="match status" value="1"/>
</dbReference>
<reference evidence="3 5" key="1">
    <citation type="journal article" date="2011" name="Nature">
        <title>The Medicago genome provides insight into the evolution of rhizobial symbioses.</title>
        <authorList>
            <person name="Young N.D."/>
            <person name="Debelle F."/>
            <person name="Oldroyd G.E."/>
            <person name="Geurts R."/>
            <person name="Cannon S.B."/>
            <person name="Udvardi M.K."/>
            <person name="Benedito V.A."/>
            <person name="Mayer K.F."/>
            <person name="Gouzy J."/>
            <person name="Schoof H."/>
            <person name="Van de Peer Y."/>
            <person name="Proost S."/>
            <person name="Cook D.R."/>
            <person name="Meyers B.C."/>
            <person name="Spannagl M."/>
            <person name="Cheung F."/>
            <person name="De Mita S."/>
            <person name="Krishnakumar V."/>
            <person name="Gundlach H."/>
            <person name="Zhou S."/>
            <person name="Mudge J."/>
            <person name="Bharti A.K."/>
            <person name="Murray J.D."/>
            <person name="Naoumkina M.A."/>
            <person name="Rosen B."/>
            <person name="Silverstein K.A."/>
            <person name="Tang H."/>
            <person name="Rombauts S."/>
            <person name="Zhao P.X."/>
            <person name="Zhou P."/>
            <person name="Barbe V."/>
            <person name="Bardou P."/>
            <person name="Bechner M."/>
            <person name="Bellec A."/>
            <person name="Berger A."/>
            <person name="Berges H."/>
            <person name="Bidwell S."/>
            <person name="Bisseling T."/>
            <person name="Choisne N."/>
            <person name="Couloux A."/>
            <person name="Denny R."/>
            <person name="Deshpande S."/>
            <person name="Dai X."/>
            <person name="Doyle J.J."/>
            <person name="Dudez A.M."/>
            <person name="Farmer A.D."/>
            <person name="Fouteau S."/>
            <person name="Franken C."/>
            <person name="Gibelin C."/>
            <person name="Gish J."/>
            <person name="Goldstein S."/>
            <person name="Gonzalez A.J."/>
            <person name="Green P.J."/>
            <person name="Hallab A."/>
            <person name="Hartog M."/>
            <person name="Hua A."/>
            <person name="Humphray S.J."/>
            <person name="Jeong D.H."/>
            <person name="Jing Y."/>
            <person name="Jocker A."/>
            <person name="Kenton S.M."/>
            <person name="Kim D.J."/>
            <person name="Klee K."/>
            <person name="Lai H."/>
            <person name="Lang C."/>
            <person name="Lin S."/>
            <person name="Macmil S.L."/>
            <person name="Magdelenat G."/>
            <person name="Matthews L."/>
            <person name="McCorrison J."/>
            <person name="Monaghan E.L."/>
            <person name="Mun J.H."/>
            <person name="Najar F.Z."/>
            <person name="Nicholson C."/>
            <person name="Noirot C."/>
            <person name="O'Bleness M."/>
            <person name="Paule C.R."/>
            <person name="Poulain J."/>
            <person name="Prion F."/>
            <person name="Qin B."/>
            <person name="Qu C."/>
            <person name="Retzel E.F."/>
            <person name="Riddle C."/>
            <person name="Sallet E."/>
            <person name="Samain S."/>
            <person name="Samson N."/>
            <person name="Sanders I."/>
            <person name="Saurat O."/>
            <person name="Scarpelli C."/>
            <person name="Schiex T."/>
            <person name="Segurens B."/>
            <person name="Severin A.J."/>
            <person name="Sherrier D.J."/>
            <person name="Shi R."/>
            <person name="Sims S."/>
            <person name="Singer S.R."/>
            <person name="Sinharoy S."/>
            <person name="Sterck L."/>
            <person name="Viollet A."/>
            <person name="Wang B.B."/>
            <person name="Wang K."/>
            <person name="Wang M."/>
            <person name="Wang X."/>
            <person name="Warfsmann J."/>
            <person name="Weissenbach J."/>
            <person name="White D.D."/>
            <person name="White J.D."/>
            <person name="Wiley G.B."/>
            <person name="Wincker P."/>
            <person name="Xing Y."/>
            <person name="Yang L."/>
            <person name="Yao Z."/>
            <person name="Ying F."/>
            <person name="Zhai J."/>
            <person name="Zhou L."/>
            <person name="Zuber A."/>
            <person name="Denarie J."/>
            <person name="Dixon R.A."/>
            <person name="May G.D."/>
            <person name="Schwartz D.C."/>
            <person name="Rogers J."/>
            <person name="Quetier F."/>
            <person name="Town C.D."/>
            <person name="Roe B.A."/>
        </authorList>
    </citation>
    <scope>NUCLEOTIDE SEQUENCE [LARGE SCALE GENOMIC DNA]</scope>
    <source>
        <strain evidence="3">A17</strain>
        <strain evidence="4 5">cv. Jemalong A17</strain>
    </source>
</reference>
<name>G7KE10_MEDTR</name>
<dbReference type="Pfam" id="PF00232">
    <property type="entry name" value="Glyco_hydro_1"/>
    <property type="match status" value="1"/>
</dbReference>
<protein>
    <submittedName>
        <fullName evidence="3">Glycoside hydrolase family 1 protein</fullName>
    </submittedName>
</protein>
<evidence type="ECO:0000313" key="3">
    <source>
        <dbReference type="EMBL" id="AES98501.1"/>
    </source>
</evidence>
<dbReference type="PANTHER" id="PTHR10353">
    <property type="entry name" value="GLYCOSYL HYDROLASE"/>
    <property type="match status" value="1"/>
</dbReference>
<reference evidence="4" key="3">
    <citation type="submission" date="2015-04" db="UniProtKB">
        <authorList>
            <consortium name="EnsemblPlants"/>
        </authorList>
    </citation>
    <scope>IDENTIFICATION</scope>
    <source>
        <strain evidence="4">cv. Jemalong A17</strain>
    </source>
</reference>
<keyword evidence="5" id="KW-1185">Reference proteome</keyword>
<proteinExistence type="inferred from homology"/>
<gene>
    <name evidence="3" type="ordered locus">MTR_5g069350</name>
</gene>
<dbReference type="EMBL" id="CM001221">
    <property type="protein sequence ID" value="AES98501.1"/>
    <property type="molecule type" value="Genomic_DNA"/>
</dbReference>